<dbReference type="Pfam" id="PF09173">
    <property type="entry name" value="eIF2_C"/>
    <property type="match status" value="1"/>
</dbReference>
<dbReference type="InterPro" id="IPR009000">
    <property type="entry name" value="Transl_B-barrel_sf"/>
</dbReference>
<dbReference type="Proteomes" id="UP000789941">
    <property type="component" value="Unassembled WGS sequence"/>
</dbReference>
<dbReference type="InterPro" id="IPR005225">
    <property type="entry name" value="Small_GTP-bd"/>
</dbReference>
<dbReference type="GO" id="GO:0003924">
    <property type="term" value="F:GTPase activity"/>
    <property type="evidence" value="ECO:0007669"/>
    <property type="project" value="InterPro"/>
</dbReference>
<dbReference type="EC" id="3.6.5.3" evidence="2"/>
<dbReference type="InterPro" id="IPR022424">
    <property type="entry name" value="TIF2_gsu"/>
</dbReference>
<gene>
    <name evidence="12" type="primary">eif2g</name>
    <name evidence="12" type="ORF">LFW2832_01208</name>
</gene>
<dbReference type="SUPFAM" id="SSF52540">
    <property type="entry name" value="P-loop containing nucleoside triphosphate hydrolases"/>
    <property type="match status" value="1"/>
</dbReference>
<keyword evidence="4" id="KW-0479">Metal-binding</keyword>
<dbReference type="GO" id="GO:0003743">
    <property type="term" value="F:translation initiation factor activity"/>
    <property type="evidence" value="ECO:0007669"/>
    <property type="project" value="UniProtKB-KW"/>
</dbReference>
<dbReference type="InterPro" id="IPR009001">
    <property type="entry name" value="Transl_elong_EF1A/Init_IF2_C"/>
</dbReference>
<dbReference type="InterPro" id="IPR000795">
    <property type="entry name" value="T_Tr_GTP-bd_dom"/>
</dbReference>
<dbReference type="PANTHER" id="PTHR42854">
    <property type="entry name" value="EUKARYOTIC TRANSLATION INITIATION FACTOR 2 SUBUNIT 3 FAMILY MEMBER"/>
    <property type="match status" value="1"/>
</dbReference>
<evidence type="ECO:0000256" key="4">
    <source>
        <dbReference type="ARBA" id="ARBA00022723"/>
    </source>
</evidence>
<proteinExistence type="inferred from homology"/>
<comment type="catalytic activity">
    <reaction evidence="10">
        <text>GTP + H2O = GDP + phosphate + H(+)</text>
        <dbReference type="Rhea" id="RHEA:19669"/>
        <dbReference type="ChEBI" id="CHEBI:15377"/>
        <dbReference type="ChEBI" id="CHEBI:15378"/>
        <dbReference type="ChEBI" id="CHEBI:37565"/>
        <dbReference type="ChEBI" id="CHEBI:43474"/>
        <dbReference type="ChEBI" id="CHEBI:58189"/>
        <dbReference type="EC" id="3.6.5.3"/>
    </reaction>
</comment>
<evidence type="ECO:0000256" key="5">
    <source>
        <dbReference type="ARBA" id="ARBA00022741"/>
    </source>
</evidence>
<dbReference type="CDD" id="cd01888">
    <property type="entry name" value="eIF2_gamma"/>
    <property type="match status" value="1"/>
</dbReference>
<dbReference type="SUPFAM" id="SSF50447">
    <property type="entry name" value="Translation proteins"/>
    <property type="match status" value="1"/>
</dbReference>
<evidence type="ECO:0000313" key="13">
    <source>
        <dbReference type="Proteomes" id="UP000789941"/>
    </source>
</evidence>
<dbReference type="GO" id="GO:0001731">
    <property type="term" value="P:formation of translation preinitiation complex"/>
    <property type="evidence" value="ECO:0007669"/>
    <property type="project" value="TreeGrafter"/>
</dbReference>
<evidence type="ECO:0000256" key="9">
    <source>
        <dbReference type="ARBA" id="ARBA00023134"/>
    </source>
</evidence>
<evidence type="ECO:0000256" key="8">
    <source>
        <dbReference type="ARBA" id="ARBA00022917"/>
    </source>
</evidence>
<evidence type="ECO:0000256" key="1">
    <source>
        <dbReference type="ARBA" id="ARBA00005388"/>
    </source>
</evidence>
<dbReference type="PRINTS" id="PR00315">
    <property type="entry name" value="ELONGATNFCT"/>
</dbReference>
<dbReference type="NCBIfam" id="TIGR03680">
    <property type="entry name" value="eif2g_arch"/>
    <property type="match status" value="1"/>
</dbReference>
<keyword evidence="7" id="KW-0460">Magnesium</keyword>
<sequence length="396" mass="42938">MQAEMNIGMLGHVDHGKTTLTKALTGKWTDTHSEEIKRGISIRLGYADAHIYHCDKCDLYSPQDKCGQCGGTAKLVRKLSIVDAPGHETLMTTVIAATSILDGVLFLIAANEPCPQPQTTEHLLVLNSTGIKNIIIVQTKVDLVSKEKAVENYKQIKEFIKGSAAEHAPIIPISANSGLNIDALLKTINKVMVVPKHDEKAQLRMYVSRSFDVNRPGTDIKNLRGGVFGGSVVQGVLKVNDEIEIKPGITRKEGAKSTSILCSVQSMMEETEPLEIAKPGGLIAVATTLDPSLTKSDSLVGSVIGRKGEVPDPVDSINVKYSLLSRSDMQNMPLRENEPVVVNVHTSTGVGLLVKLAKGIATIKLKKSTVVYKDMYVALSRKVGQRWRLSAWGKIV</sequence>
<dbReference type="NCBIfam" id="NF003077">
    <property type="entry name" value="PRK04000.1"/>
    <property type="match status" value="1"/>
</dbReference>
<dbReference type="InterPro" id="IPR015256">
    <property type="entry name" value="eIF2g_C"/>
</dbReference>
<dbReference type="GO" id="GO:0005525">
    <property type="term" value="F:GTP binding"/>
    <property type="evidence" value="ECO:0007669"/>
    <property type="project" value="UniProtKB-KW"/>
</dbReference>
<dbReference type="GO" id="GO:0046872">
    <property type="term" value="F:metal ion binding"/>
    <property type="evidence" value="ECO:0007669"/>
    <property type="project" value="UniProtKB-KW"/>
</dbReference>
<dbReference type="PANTHER" id="PTHR42854:SF3">
    <property type="entry name" value="EUKARYOTIC TRANSLATION INITIATION FACTOR 2 SUBUNIT 3-RELATED"/>
    <property type="match status" value="1"/>
</dbReference>
<evidence type="ECO:0000256" key="2">
    <source>
        <dbReference type="ARBA" id="ARBA00011986"/>
    </source>
</evidence>
<keyword evidence="9" id="KW-0342">GTP-binding</keyword>
<dbReference type="EMBL" id="CABMJJ010000002">
    <property type="protein sequence ID" value="VVC02721.1"/>
    <property type="molecule type" value="Genomic_DNA"/>
</dbReference>
<dbReference type="GO" id="GO:0005829">
    <property type="term" value="C:cytosol"/>
    <property type="evidence" value="ECO:0007669"/>
    <property type="project" value="TreeGrafter"/>
</dbReference>
<dbReference type="Gene3D" id="3.40.50.300">
    <property type="entry name" value="P-loop containing nucleotide triphosphate hydrolases"/>
    <property type="match status" value="1"/>
</dbReference>
<dbReference type="InterPro" id="IPR044128">
    <property type="entry name" value="eIF2g_GTP-bd"/>
</dbReference>
<keyword evidence="5" id="KW-0547">Nucleotide-binding</keyword>
<keyword evidence="6" id="KW-0378">Hydrolase</keyword>
<organism evidence="12 13">
    <name type="scientific">Candidatus Bilamarchaeum dharawalense</name>
    <dbReference type="NCBI Taxonomy" id="2885759"/>
    <lineage>
        <taxon>Archaea</taxon>
        <taxon>Candidatus Micrarchaeota</taxon>
        <taxon>Candidatus Micrarchaeia</taxon>
        <taxon>Candidatus Anstonellales</taxon>
        <taxon>Candidatus Bilamarchaeaceae</taxon>
        <taxon>Candidatus Bilamarchaeum</taxon>
    </lineage>
</organism>
<keyword evidence="8" id="KW-0648">Protein biosynthesis</keyword>
<evidence type="ECO:0000256" key="7">
    <source>
        <dbReference type="ARBA" id="ARBA00022842"/>
    </source>
</evidence>
<protein>
    <recommendedName>
        <fullName evidence="2">protein-synthesizing GTPase</fullName>
        <ecNumber evidence="2">3.6.5.3</ecNumber>
    </recommendedName>
</protein>
<evidence type="ECO:0000259" key="11">
    <source>
        <dbReference type="PROSITE" id="PS51722"/>
    </source>
</evidence>
<dbReference type="SUPFAM" id="SSF50465">
    <property type="entry name" value="EF-Tu/eEF-1alpha/eIF2-gamma C-terminal domain"/>
    <property type="match status" value="1"/>
</dbReference>
<accession>A0A5E4LMG0</accession>
<evidence type="ECO:0000256" key="3">
    <source>
        <dbReference type="ARBA" id="ARBA00022540"/>
    </source>
</evidence>
<name>A0A5E4LMG0_9ARCH</name>
<evidence type="ECO:0000256" key="10">
    <source>
        <dbReference type="ARBA" id="ARBA00048107"/>
    </source>
</evidence>
<comment type="similarity">
    <text evidence="1">Belongs to the TRAFAC class translation factor GTPase superfamily. Classic translation factor GTPase family. EIF2G subfamily.</text>
</comment>
<evidence type="ECO:0000256" key="6">
    <source>
        <dbReference type="ARBA" id="ARBA00022801"/>
    </source>
</evidence>
<dbReference type="Gene3D" id="2.40.30.10">
    <property type="entry name" value="Translation factors"/>
    <property type="match status" value="2"/>
</dbReference>
<comment type="caution">
    <text evidence="12">The sequence shown here is derived from an EMBL/GenBank/DDBJ whole genome shotgun (WGS) entry which is preliminary data.</text>
</comment>
<evidence type="ECO:0000313" key="12">
    <source>
        <dbReference type="EMBL" id="VVC02721.1"/>
    </source>
</evidence>
<dbReference type="NCBIfam" id="TIGR00231">
    <property type="entry name" value="small_GTP"/>
    <property type="match status" value="1"/>
</dbReference>
<dbReference type="Pfam" id="PF00009">
    <property type="entry name" value="GTP_EFTU"/>
    <property type="match status" value="1"/>
</dbReference>
<dbReference type="InterPro" id="IPR050543">
    <property type="entry name" value="eIF2G"/>
</dbReference>
<dbReference type="AlphaFoldDB" id="A0A5E4LMG0"/>
<dbReference type="InterPro" id="IPR044127">
    <property type="entry name" value="eIF2g_dom_2"/>
</dbReference>
<reference evidence="12 13" key="1">
    <citation type="submission" date="2019-08" db="EMBL/GenBank/DDBJ databases">
        <authorList>
            <person name="Vazquez-Campos X."/>
        </authorList>
    </citation>
    <scope>NUCLEOTIDE SEQUENCE [LARGE SCALE GENOMIC DNA]</scope>
    <source>
        <strain evidence="12">LFW-283_2</strain>
    </source>
</reference>
<dbReference type="GO" id="GO:0000049">
    <property type="term" value="F:tRNA binding"/>
    <property type="evidence" value="ECO:0007669"/>
    <property type="project" value="InterPro"/>
</dbReference>
<dbReference type="PROSITE" id="PS51722">
    <property type="entry name" value="G_TR_2"/>
    <property type="match status" value="1"/>
</dbReference>
<keyword evidence="3 12" id="KW-0396">Initiation factor</keyword>
<dbReference type="FunFam" id="2.40.30.10:FF:000009">
    <property type="entry name" value="Eukaryotic translation initiation factor 2 subunit gamma"/>
    <property type="match status" value="1"/>
</dbReference>
<dbReference type="CDD" id="cd03688">
    <property type="entry name" value="eIF2_gamma_II"/>
    <property type="match status" value="1"/>
</dbReference>
<dbReference type="InterPro" id="IPR027417">
    <property type="entry name" value="P-loop_NTPase"/>
</dbReference>
<feature type="domain" description="Tr-type G" evidence="11">
    <location>
        <begin position="2"/>
        <end position="196"/>
    </location>
</feature>